<evidence type="ECO:0000259" key="9">
    <source>
        <dbReference type="Pfam" id="PF12320"/>
    </source>
</evidence>
<dbReference type="Gene3D" id="3.60.21.10">
    <property type="match status" value="1"/>
</dbReference>
<dbReference type="Proteomes" id="UP000003566">
    <property type="component" value="Unassembled WGS sequence"/>
</dbReference>
<evidence type="ECO:0000256" key="3">
    <source>
        <dbReference type="ARBA" id="ARBA00013365"/>
    </source>
</evidence>
<feature type="domain" description="Nuclease SbcCD subunit D C-terminal" evidence="9">
    <location>
        <begin position="327"/>
        <end position="415"/>
    </location>
</feature>
<dbReference type="PATRIC" id="fig|997892.3.peg.1135"/>
<name>I9AIK3_9BACE</name>
<dbReference type="InterPro" id="IPR004843">
    <property type="entry name" value="Calcineurin-like_PHP"/>
</dbReference>
<gene>
    <name evidence="7" type="primary">sbcD</name>
    <name evidence="10" type="ORF">HMPREF1074_01107</name>
</gene>
<organism evidence="10 11">
    <name type="scientific">Bacteroides xylanisolvens CL03T12C04</name>
    <dbReference type="NCBI Taxonomy" id="997892"/>
    <lineage>
        <taxon>Bacteria</taxon>
        <taxon>Pseudomonadati</taxon>
        <taxon>Bacteroidota</taxon>
        <taxon>Bacteroidia</taxon>
        <taxon>Bacteroidales</taxon>
        <taxon>Bacteroidaceae</taxon>
        <taxon>Bacteroides</taxon>
    </lineage>
</organism>
<proteinExistence type="inferred from homology"/>
<dbReference type="Pfam" id="PF12320">
    <property type="entry name" value="SbcD_C"/>
    <property type="match status" value="1"/>
</dbReference>
<evidence type="ECO:0000256" key="7">
    <source>
        <dbReference type="RuleBase" id="RU363069"/>
    </source>
</evidence>
<comment type="function">
    <text evidence="7">SbcCD cleaves DNA hairpin structures. These structures can inhibit DNA replication and are intermediates in certain DNA recombination reactions. The complex acts as a 3'-&gt;5' double strand exonuclease that can open hairpins. It also has a 5' single-strand endonuclease activity.</text>
</comment>
<keyword evidence="5 7" id="KW-0378">Hydrolase</keyword>
<evidence type="ECO:0000313" key="11">
    <source>
        <dbReference type="Proteomes" id="UP000003566"/>
    </source>
</evidence>
<sequence length="444" mass="50365">MVKKRGRCEIIFPIVLFLPLVSRDSYKIMIRILHTADWHLGQTFFGYDRTGEHEVFLNWLAEEIRQKEIDALIIAGDVFDVSNPSAASQSMYYQFIYRVTVENPNLQIVIVAGNHDSAARLEAPLPLLQAMRTEVRGVVRKLEGGEIDYDHLIVELKNRKGEVELLCMAVPFLRQGDYPVVQTEGNLYAEGVRELYSQLLQRLWKQRTANQSILAIGHLQATGSEIAEKDYSERTVIGGLECVSPEAFSEQIAYTALGHIHKAQRVSGRENVRYAGSPIPMSFAEKHYHHGVVMVTFDGGCAVDIERLECPKLIPLVSVPNGDPALPEVLLEALKELPETKDVAPYLEVKVLLEEPEPMLRQEIEEALADKNYRLARIVSTYRTDVENTEKENENWKRGLQEMSPLQIAQSAFEKIYQVEMPAELTGLFQEAYLAATHKEEEEE</sequence>
<dbReference type="EMBL" id="AGXE01000006">
    <property type="protein sequence ID" value="EIY87530.1"/>
    <property type="molecule type" value="Genomic_DNA"/>
</dbReference>
<dbReference type="InterPro" id="IPR004593">
    <property type="entry name" value="SbcD"/>
</dbReference>
<dbReference type="HOGENOM" id="CLU_038045_2_1_10"/>
<dbReference type="Pfam" id="PF00149">
    <property type="entry name" value="Metallophos"/>
    <property type="match status" value="1"/>
</dbReference>
<dbReference type="PANTHER" id="PTHR30337:SF0">
    <property type="entry name" value="NUCLEASE SBCCD SUBUNIT D"/>
    <property type="match status" value="1"/>
</dbReference>
<dbReference type="GO" id="GO:0006260">
    <property type="term" value="P:DNA replication"/>
    <property type="evidence" value="ECO:0007669"/>
    <property type="project" value="UniProtKB-KW"/>
</dbReference>
<dbReference type="InterPro" id="IPR050535">
    <property type="entry name" value="DNA_Repair-Maintenance_Comp"/>
</dbReference>
<evidence type="ECO:0000256" key="4">
    <source>
        <dbReference type="ARBA" id="ARBA00022722"/>
    </source>
</evidence>
<dbReference type="PANTHER" id="PTHR30337">
    <property type="entry name" value="COMPONENT OF ATP-DEPENDENT DSDNA EXONUCLEASE"/>
    <property type="match status" value="1"/>
</dbReference>
<feature type="domain" description="Calcineurin-like phosphoesterase" evidence="8">
    <location>
        <begin position="30"/>
        <end position="262"/>
    </location>
</feature>
<dbReference type="GO" id="GO:0004519">
    <property type="term" value="F:endonuclease activity"/>
    <property type="evidence" value="ECO:0007669"/>
    <property type="project" value="UniProtKB-KW"/>
</dbReference>
<dbReference type="GO" id="GO:0006310">
    <property type="term" value="P:DNA recombination"/>
    <property type="evidence" value="ECO:0007669"/>
    <property type="project" value="UniProtKB-KW"/>
</dbReference>
<evidence type="ECO:0000256" key="2">
    <source>
        <dbReference type="ARBA" id="ARBA00011322"/>
    </source>
</evidence>
<dbReference type="GO" id="GO:0008408">
    <property type="term" value="F:3'-5' exonuclease activity"/>
    <property type="evidence" value="ECO:0007669"/>
    <property type="project" value="InterPro"/>
</dbReference>
<dbReference type="CDD" id="cd00840">
    <property type="entry name" value="MPP_Mre11_N"/>
    <property type="match status" value="1"/>
</dbReference>
<reference evidence="10 11" key="1">
    <citation type="submission" date="2012-02" db="EMBL/GenBank/DDBJ databases">
        <title>The Genome Sequence of Bacteroides xylanisolvens CL03T12C04.</title>
        <authorList>
            <consortium name="The Broad Institute Genome Sequencing Platform"/>
            <person name="Earl A."/>
            <person name="Ward D."/>
            <person name="Feldgarden M."/>
            <person name="Gevers D."/>
            <person name="Zitomersky N.L."/>
            <person name="Coyne M.J."/>
            <person name="Comstock L.E."/>
            <person name="Young S.K."/>
            <person name="Zeng Q."/>
            <person name="Gargeya S."/>
            <person name="Fitzgerald M."/>
            <person name="Haas B."/>
            <person name="Abouelleil A."/>
            <person name="Alvarado L."/>
            <person name="Arachchi H.M."/>
            <person name="Berlin A."/>
            <person name="Chapman S.B."/>
            <person name="Gearin G."/>
            <person name="Goldberg J."/>
            <person name="Griggs A."/>
            <person name="Gujja S."/>
            <person name="Hansen M."/>
            <person name="Heiman D."/>
            <person name="Howarth C."/>
            <person name="Larimer J."/>
            <person name="Lui A."/>
            <person name="MacDonald P.J.P."/>
            <person name="McCowen C."/>
            <person name="Montmayeur A."/>
            <person name="Murphy C."/>
            <person name="Neiman D."/>
            <person name="Pearson M."/>
            <person name="Priest M."/>
            <person name="Roberts A."/>
            <person name="Saif S."/>
            <person name="Shea T."/>
            <person name="Sisk P."/>
            <person name="Stolte C."/>
            <person name="Sykes S."/>
            <person name="Wortman J."/>
            <person name="Nusbaum C."/>
            <person name="Birren B."/>
        </authorList>
    </citation>
    <scope>NUCLEOTIDE SEQUENCE [LARGE SCALE GENOMIC DNA]</scope>
    <source>
        <strain evidence="10 11">CL03T12C04</strain>
    </source>
</reference>
<keyword evidence="7" id="KW-0233">DNA recombination</keyword>
<evidence type="ECO:0000313" key="10">
    <source>
        <dbReference type="EMBL" id="EIY87530.1"/>
    </source>
</evidence>
<keyword evidence="7" id="KW-0255">Endonuclease</keyword>
<evidence type="ECO:0000256" key="5">
    <source>
        <dbReference type="ARBA" id="ARBA00022801"/>
    </source>
</evidence>
<dbReference type="InterPro" id="IPR029052">
    <property type="entry name" value="Metallo-depent_PP-like"/>
</dbReference>
<comment type="similarity">
    <text evidence="1 7">Belongs to the SbcD family.</text>
</comment>
<comment type="caution">
    <text evidence="10">The sequence shown here is derived from an EMBL/GenBank/DDBJ whole genome shotgun (WGS) entry which is preliminary data.</text>
</comment>
<evidence type="ECO:0000256" key="6">
    <source>
        <dbReference type="ARBA" id="ARBA00022839"/>
    </source>
</evidence>
<evidence type="ECO:0000259" key="8">
    <source>
        <dbReference type="Pfam" id="PF00149"/>
    </source>
</evidence>
<keyword evidence="4 7" id="KW-0540">Nuclease</keyword>
<dbReference type="InterPro" id="IPR041796">
    <property type="entry name" value="Mre11_N"/>
</dbReference>
<comment type="subunit">
    <text evidence="2 7">Heterodimer of SbcC and SbcD.</text>
</comment>
<dbReference type="InterPro" id="IPR026843">
    <property type="entry name" value="SbcD_C"/>
</dbReference>
<keyword evidence="7" id="KW-0235">DNA replication</keyword>
<dbReference type="NCBIfam" id="TIGR00619">
    <property type="entry name" value="sbcd"/>
    <property type="match status" value="1"/>
</dbReference>
<evidence type="ECO:0000256" key="1">
    <source>
        <dbReference type="ARBA" id="ARBA00010555"/>
    </source>
</evidence>
<protein>
    <recommendedName>
        <fullName evidence="3 7">Nuclease SbcCD subunit D</fullName>
    </recommendedName>
</protein>
<dbReference type="SUPFAM" id="SSF56300">
    <property type="entry name" value="Metallo-dependent phosphatases"/>
    <property type="match status" value="1"/>
</dbReference>
<keyword evidence="6 7" id="KW-0269">Exonuclease</keyword>
<dbReference type="AlphaFoldDB" id="I9AIK3"/>
<accession>I9AIK3</accession>